<dbReference type="RefSeq" id="WP_148073417.1">
    <property type="nucleotide sequence ID" value="NZ_CP042913.1"/>
</dbReference>
<evidence type="ECO:0000256" key="3">
    <source>
        <dbReference type="PIRSR" id="PIRSR000390-2"/>
    </source>
</evidence>
<dbReference type="InterPro" id="IPR015424">
    <property type="entry name" value="PyrdxlP-dep_Trfase"/>
</dbReference>
<dbReference type="Proteomes" id="UP000323917">
    <property type="component" value="Chromosome"/>
</dbReference>
<dbReference type="InterPro" id="IPR015422">
    <property type="entry name" value="PyrdxlP-dep_Trfase_small"/>
</dbReference>
<protein>
    <submittedName>
        <fullName evidence="5">Pyridoxal phosphate-dependent aminotransferase EpsN</fullName>
        <ecNumber evidence="5">2.6.1.-</ecNumber>
    </submittedName>
</protein>
<dbReference type="GO" id="GO:0000271">
    <property type="term" value="P:polysaccharide biosynthetic process"/>
    <property type="evidence" value="ECO:0007669"/>
    <property type="project" value="TreeGrafter"/>
</dbReference>
<dbReference type="InterPro" id="IPR015421">
    <property type="entry name" value="PyrdxlP-dep_Trfase_major"/>
</dbReference>
<evidence type="ECO:0000256" key="1">
    <source>
        <dbReference type="ARBA" id="ARBA00037999"/>
    </source>
</evidence>
<name>A0A5B9Q729_9BACT</name>
<dbReference type="GO" id="GO:0008483">
    <property type="term" value="F:transaminase activity"/>
    <property type="evidence" value="ECO:0007669"/>
    <property type="project" value="UniProtKB-KW"/>
</dbReference>
<dbReference type="InterPro" id="IPR000653">
    <property type="entry name" value="DegT/StrS_aminotransferase"/>
</dbReference>
<dbReference type="Gene3D" id="3.40.640.10">
    <property type="entry name" value="Type I PLP-dependent aspartate aminotransferase-like (Major domain)"/>
    <property type="match status" value="1"/>
</dbReference>
<comment type="similarity">
    <text evidence="1 4">Belongs to the DegT/DnrJ/EryC1 family.</text>
</comment>
<feature type="active site" description="Proton acceptor" evidence="2">
    <location>
        <position position="188"/>
    </location>
</feature>
<dbReference type="EC" id="2.6.1.-" evidence="5"/>
<evidence type="ECO:0000256" key="2">
    <source>
        <dbReference type="PIRSR" id="PIRSR000390-1"/>
    </source>
</evidence>
<feature type="modified residue" description="N6-(pyridoxal phosphate)lysine" evidence="3">
    <location>
        <position position="188"/>
    </location>
</feature>
<dbReference type="KEGG" id="bgok:Pr1d_21090"/>
<evidence type="ECO:0000313" key="6">
    <source>
        <dbReference type="Proteomes" id="UP000323917"/>
    </source>
</evidence>
<evidence type="ECO:0000256" key="4">
    <source>
        <dbReference type="RuleBase" id="RU004508"/>
    </source>
</evidence>
<evidence type="ECO:0000313" key="5">
    <source>
        <dbReference type="EMBL" id="QEG34824.1"/>
    </source>
</evidence>
<dbReference type="OrthoDB" id="9810913at2"/>
<dbReference type="SUPFAM" id="SSF53383">
    <property type="entry name" value="PLP-dependent transferases"/>
    <property type="match status" value="1"/>
</dbReference>
<gene>
    <name evidence="5" type="primary">epsN_1</name>
    <name evidence="5" type="ORF">Pr1d_21090</name>
</gene>
<dbReference type="Pfam" id="PF01041">
    <property type="entry name" value="DegT_DnrJ_EryC1"/>
    <property type="match status" value="1"/>
</dbReference>
<dbReference type="EMBL" id="CP042913">
    <property type="protein sequence ID" value="QEG34824.1"/>
    <property type="molecule type" value="Genomic_DNA"/>
</dbReference>
<proteinExistence type="inferred from homology"/>
<accession>A0A5B9Q729</accession>
<keyword evidence="5" id="KW-0032">Aminotransferase</keyword>
<organism evidence="5 6">
    <name type="scientific">Bythopirellula goksoeyrii</name>
    <dbReference type="NCBI Taxonomy" id="1400387"/>
    <lineage>
        <taxon>Bacteria</taxon>
        <taxon>Pseudomonadati</taxon>
        <taxon>Planctomycetota</taxon>
        <taxon>Planctomycetia</taxon>
        <taxon>Pirellulales</taxon>
        <taxon>Lacipirellulaceae</taxon>
        <taxon>Bythopirellula</taxon>
    </lineage>
</organism>
<dbReference type="Gene3D" id="3.90.1150.10">
    <property type="entry name" value="Aspartate Aminotransferase, domain 1"/>
    <property type="match status" value="1"/>
</dbReference>
<dbReference type="PIRSF" id="PIRSF000390">
    <property type="entry name" value="PLP_StrS"/>
    <property type="match status" value="1"/>
</dbReference>
<dbReference type="PANTHER" id="PTHR30244:SF34">
    <property type="entry name" value="DTDP-4-AMINO-4,6-DIDEOXYGALACTOSE TRANSAMINASE"/>
    <property type="match status" value="1"/>
</dbReference>
<dbReference type="GO" id="GO:0030170">
    <property type="term" value="F:pyridoxal phosphate binding"/>
    <property type="evidence" value="ECO:0007669"/>
    <property type="project" value="TreeGrafter"/>
</dbReference>
<keyword evidence="5" id="KW-0808">Transferase</keyword>
<keyword evidence="6" id="KW-1185">Reference proteome</keyword>
<dbReference type="PANTHER" id="PTHR30244">
    <property type="entry name" value="TRANSAMINASE"/>
    <property type="match status" value="1"/>
</dbReference>
<dbReference type="AlphaFoldDB" id="A0A5B9Q729"/>
<reference evidence="5 6" key="1">
    <citation type="submission" date="2019-08" db="EMBL/GenBank/DDBJ databases">
        <title>Deep-cultivation of Planctomycetes and their phenomic and genomic characterization uncovers novel biology.</title>
        <authorList>
            <person name="Wiegand S."/>
            <person name="Jogler M."/>
            <person name="Boedeker C."/>
            <person name="Pinto D."/>
            <person name="Vollmers J."/>
            <person name="Rivas-Marin E."/>
            <person name="Kohn T."/>
            <person name="Peeters S.H."/>
            <person name="Heuer A."/>
            <person name="Rast P."/>
            <person name="Oberbeckmann S."/>
            <person name="Bunk B."/>
            <person name="Jeske O."/>
            <person name="Meyerdierks A."/>
            <person name="Storesund J.E."/>
            <person name="Kallscheuer N."/>
            <person name="Luecker S."/>
            <person name="Lage O.M."/>
            <person name="Pohl T."/>
            <person name="Merkel B.J."/>
            <person name="Hornburger P."/>
            <person name="Mueller R.-W."/>
            <person name="Bruemmer F."/>
            <person name="Labrenz M."/>
            <person name="Spormann A.M."/>
            <person name="Op den Camp H."/>
            <person name="Overmann J."/>
            <person name="Amann R."/>
            <person name="Jetten M.S.M."/>
            <person name="Mascher T."/>
            <person name="Medema M.H."/>
            <person name="Devos D.P."/>
            <person name="Kaster A.-K."/>
            <person name="Ovreas L."/>
            <person name="Rohde M."/>
            <person name="Galperin M.Y."/>
            <person name="Jogler C."/>
        </authorList>
    </citation>
    <scope>NUCLEOTIDE SEQUENCE [LARGE SCALE GENOMIC DNA]</scope>
    <source>
        <strain evidence="5 6">Pr1d</strain>
    </source>
</reference>
<sequence>MADTNRPRIHCAGPSITEREISYVTDAVTNCWYSDAGKYHQRLESATAEYLGARYVVPTPTGTSAIHLAMMVLGIGPGDEVIVPELTWIGSAAPVSYVGASPVFADVDPNHWCLSADSLESKITSRTRAVVVVDLYGDMPDYQRIREIADRRGIAVIEDAAQAFGSSWQGRMAGTFGDIGIFSLHGSKTVTSGEGGLFVTDRQDLFERALTLRDHGRRLDGTRFYEDFDRYYYHFELGNKFKMSSMQAALALAQIERAEELVARKRQLHQWYCEQMGELECFRIHTERKGLNSSYWLPAVSIEPDQQFDKLDVMRKLEDCNIDIRPLYYPLSSLPPYCDTPSGREAQESNRVSYDESLYGFNLPSNLKMTHEDVVRVSDVFRQLNLDFAASPSPTI</sequence>
<keyword evidence="3 4" id="KW-0663">Pyridoxal phosphate</keyword>
<dbReference type="CDD" id="cd00616">
    <property type="entry name" value="AHBA_syn"/>
    <property type="match status" value="1"/>
</dbReference>